<dbReference type="Proteomes" id="UP001271249">
    <property type="component" value="Unassembled WGS sequence"/>
</dbReference>
<comment type="caution">
    <text evidence="1">The sequence shown here is derived from an EMBL/GenBank/DDBJ whole genome shotgun (WGS) entry which is preliminary data.</text>
</comment>
<dbReference type="EMBL" id="JAVIJC010000008">
    <property type="protein sequence ID" value="MDX8491918.1"/>
    <property type="molecule type" value="Genomic_DNA"/>
</dbReference>
<sequence>MKATGEHRRLVALSRDFVFYSRRLTATIQGIAAFPLGKLKTRLCERKSVPAGPVSLLGGNWNARKTAALDSIQPSFFRAHDGAPAQVEPSYMTVILAPKGRRP</sequence>
<keyword evidence="2" id="KW-1185">Reference proteome</keyword>
<gene>
    <name evidence="1" type="ORF">RFN29_10025</name>
</gene>
<evidence type="ECO:0000313" key="1">
    <source>
        <dbReference type="EMBL" id="MDX8491918.1"/>
    </source>
</evidence>
<protein>
    <submittedName>
        <fullName evidence="1">Uncharacterized protein</fullName>
    </submittedName>
</protein>
<dbReference type="RefSeq" id="WP_320225945.1">
    <property type="nucleotide sequence ID" value="NZ_JAVIJB010000002.1"/>
</dbReference>
<accession>A0ABU4YZZ1</accession>
<name>A0ABU4YZZ1_9HYPH</name>
<evidence type="ECO:0000313" key="2">
    <source>
        <dbReference type="Proteomes" id="UP001271249"/>
    </source>
</evidence>
<organism evidence="1 2">
    <name type="scientific">Mesorhizobium captivum</name>
    <dbReference type="NCBI Taxonomy" id="3072319"/>
    <lineage>
        <taxon>Bacteria</taxon>
        <taxon>Pseudomonadati</taxon>
        <taxon>Pseudomonadota</taxon>
        <taxon>Alphaproteobacteria</taxon>
        <taxon>Hyphomicrobiales</taxon>
        <taxon>Phyllobacteriaceae</taxon>
        <taxon>Mesorhizobium</taxon>
    </lineage>
</organism>
<reference evidence="1 2" key="1">
    <citation type="submission" date="2023-08" db="EMBL/GenBank/DDBJ databases">
        <title>Implementing the SeqCode for naming new Mesorhizobium species isolated from Vachellia karroo root nodules.</title>
        <authorList>
            <person name="Van Lill M."/>
        </authorList>
    </citation>
    <scope>NUCLEOTIDE SEQUENCE [LARGE SCALE GENOMIC DNA]</scope>
    <source>
        <strain evidence="1 2">VK22B</strain>
    </source>
</reference>
<proteinExistence type="predicted"/>